<protein>
    <submittedName>
        <fullName evidence="1">Uncharacterized protein</fullName>
    </submittedName>
</protein>
<reference evidence="1" key="1">
    <citation type="submission" date="2022-08" db="EMBL/GenBank/DDBJ databases">
        <title>Genome Sequence of Pycnoporus sanguineus.</title>
        <authorList>
            <person name="Buettner E."/>
        </authorList>
    </citation>
    <scope>NUCLEOTIDE SEQUENCE</scope>
    <source>
        <strain evidence="1">CG-C14</strain>
    </source>
</reference>
<sequence length="243" mass="27982">MQSALRDEGVSLEDLSTFFLDEADRVMRLDYEPSFDDILRARLQTTGVEEHHLRMETGAENGEHWIFYDVGGSRGQRASWVPFFEDVNAIIFLCSAAGFNEVLAEDRNVNRLVKMFLNCLPVCGLTEKQLDSFTTWKTICSSKLLASVQFILLLNKMDLLDARLKLGIQFSDYVKSYKEENDSEHVTEYLKRKFNAIHRHHSPEPRKLHVHCTCAIDRNTMSAVLLRIRDTILVTHLTAMELI</sequence>
<name>A0ACC1PSG1_9APHY</name>
<keyword evidence="2" id="KW-1185">Reference proteome</keyword>
<dbReference type="EMBL" id="JANSHE010001852">
    <property type="protein sequence ID" value="KAJ3000515.1"/>
    <property type="molecule type" value="Genomic_DNA"/>
</dbReference>
<accession>A0ACC1PSG1</accession>
<gene>
    <name evidence="1" type="ORF">NUW54_g6775</name>
</gene>
<comment type="caution">
    <text evidence="1">The sequence shown here is derived from an EMBL/GenBank/DDBJ whole genome shotgun (WGS) entry which is preliminary data.</text>
</comment>
<evidence type="ECO:0000313" key="2">
    <source>
        <dbReference type="Proteomes" id="UP001144978"/>
    </source>
</evidence>
<dbReference type="Proteomes" id="UP001144978">
    <property type="component" value="Unassembled WGS sequence"/>
</dbReference>
<proteinExistence type="predicted"/>
<organism evidence="1 2">
    <name type="scientific">Trametes sanguinea</name>
    <dbReference type="NCBI Taxonomy" id="158606"/>
    <lineage>
        <taxon>Eukaryota</taxon>
        <taxon>Fungi</taxon>
        <taxon>Dikarya</taxon>
        <taxon>Basidiomycota</taxon>
        <taxon>Agaricomycotina</taxon>
        <taxon>Agaricomycetes</taxon>
        <taxon>Polyporales</taxon>
        <taxon>Polyporaceae</taxon>
        <taxon>Trametes</taxon>
    </lineage>
</organism>
<evidence type="ECO:0000313" key="1">
    <source>
        <dbReference type="EMBL" id="KAJ3000515.1"/>
    </source>
</evidence>